<protein>
    <submittedName>
        <fullName evidence="3">Uncharacterized protein</fullName>
    </submittedName>
</protein>
<evidence type="ECO:0000256" key="2">
    <source>
        <dbReference type="SAM" id="SignalP"/>
    </source>
</evidence>
<evidence type="ECO:0000313" key="4">
    <source>
        <dbReference type="Proteomes" id="UP000639516"/>
    </source>
</evidence>
<proteinExistence type="predicted"/>
<comment type="caution">
    <text evidence="3">The sequence shown here is derived from an EMBL/GenBank/DDBJ whole genome shotgun (WGS) entry which is preliminary data.</text>
</comment>
<sequence>MRKFAWPIFSALLAAQSQFATAAEPVGAPAPEIYSSWGCGYTLWVSYRGPISFNNPTSYIHIWIPFGGFRFDPLPDPSPTPTTLYGGPFIGLQPGSGTPPTMTLNTDDPAQNTPPTMTLNTDDPSGNNPPKPPDNGTDVVPVVGDLGGPPNDSQKKTPSPDDTIGLRYTGSEPGQTLALMSPEHMLPWSSPVKLDGGYDLGFAGCTTGLDNTCTASLHRSELASYGFGKLGLSNAYTTLNFKAFKYPAAPPLGDDACRSKQVPPVRQARIAVEGMRDHEGELPSVRIDLGGAR</sequence>
<keyword evidence="2" id="KW-0732">Signal</keyword>
<name>A0ABR7UHY8_9BRAD</name>
<dbReference type="Proteomes" id="UP000639516">
    <property type="component" value="Unassembled WGS sequence"/>
</dbReference>
<feature type="compositionally biased region" description="Polar residues" evidence="1">
    <location>
        <begin position="95"/>
        <end position="126"/>
    </location>
</feature>
<reference evidence="3 4" key="1">
    <citation type="journal article" date="2020" name="Arch. Microbiol.">
        <title>Bradyrhizobium campsiandrae sp. nov., a nitrogen-fixing bacterial strain isolated from a native leguminous tree from the Amazon adapted to flooded conditions.</title>
        <authorList>
            <person name="Cabral Michel D."/>
            <person name="Martins da Costa E."/>
            <person name="Azarias Guimaraes A."/>
            <person name="Soares de Carvalho T."/>
            <person name="Santos de Castro Caputo P."/>
            <person name="Willems A."/>
            <person name="de Souza Moreira F.M."/>
        </authorList>
    </citation>
    <scope>NUCLEOTIDE SEQUENCE [LARGE SCALE GENOMIC DNA]</scope>
    <source>
        <strain evidence="4">INPA 384B</strain>
    </source>
</reference>
<feature type="compositionally biased region" description="Low complexity" evidence="1">
    <location>
        <begin position="138"/>
        <end position="152"/>
    </location>
</feature>
<feature type="region of interest" description="Disordered" evidence="1">
    <location>
        <begin position="75"/>
        <end position="175"/>
    </location>
</feature>
<feature type="chain" id="PRO_5046266481" evidence="2">
    <location>
        <begin position="23"/>
        <end position="293"/>
    </location>
</feature>
<dbReference type="RefSeq" id="WP_188102360.1">
    <property type="nucleotide sequence ID" value="NZ_JAANIH010000026.1"/>
</dbReference>
<feature type="signal peptide" evidence="2">
    <location>
        <begin position="1"/>
        <end position="22"/>
    </location>
</feature>
<dbReference type="EMBL" id="JAATTO010000078">
    <property type="protein sequence ID" value="MBC9983709.1"/>
    <property type="molecule type" value="Genomic_DNA"/>
</dbReference>
<keyword evidence="4" id="KW-1185">Reference proteome</keyword>
<organism evidence="3 4">
    <name type="scientific">Bradyrhizobium campsiandrae</name>
    <dbReference type="NCBI Taxonomy" id="1729892"/>
    <lineage>
        <taxon>Bacteria</taxon>
        <taxon>Pseudomonadati</taxon>
        <taxon>Pseudomonadota</taxon>
        <taxon>Alphaproteobacteria</taxon>
        <taxon>Hyphomicrobiales</taxon>
        <taxon>Nitrobacteraceae</taxon>
        <taxon>Bradyrhizobium</taxon>
    </lineage>
</organism>
<evidence type="ECO:0000313" key="3">
    <source>
        <dbReference type="EMBL" id="MBC9983709.1"/>
    </source>
</evidence>
<gene>
    <name evidence="3" type="ORF">HA482_36570</name>
</gene>
<accession>A0ABR7UHY8</accession>
<evidence type="ECO:0000256" key="1">
    <source>
        <dbReference type="SAM" id="MobiDB-lite"/>
    </source>
</evidence>